<evidence type="ECO:0000259" key="2">
    <source>
        <dbReference type="Pfam" id="PF00248"/>
    </source>
</evidence>
<gene>
    <name evidence="3" type="ORF">K505DRAFT_368761</name>
</gene>
<dbReference type="Gene3D" id="3.20.20.100">
    <property type="entry name" value="NADP-dependent oxidoreductase domain"/>
    <property type="match status" value="1"/>
</dbReference>
<dbReference type="CDD" id="cd19075">
    <property type="entry name" value="AKR_AKR7A1-5"/>
    <property type="match status" value="1"/>
</dbReference>
<protein>
    <submittedName>
        <fullName evidence="3">Aldo/keto reductase</fullName>
    </submittedName>
</protein>
<name>A0A6A6WPJ3_9PLEO</name>
<dbReference type="PRINTS" id="PR00069">
    <property type="entry name" value="ALDKETRDTASE"/>
</dbReference>
<proteinExistence type="predicted"/>
<feature type="domain" description="NADP-dependent oxidoreductase" evidence="2">
    <location>
        <begin position="9"/>
        <end position="314"/>
    </location>
</feature>
<dbReference type="SUPFAM" id="SSF51430">
    <property type="entry name" value="NAD(P)-linked oxidoreductase"/>
    <property type="match status" value="1"/>
</dbReference>
<dbReference type="PANTHER" id="PTHR43364:SF4">
    <property type="entry name" value="NAD(P)-LINKED OXIDOREDUCTASE SUPERFAMILY PROTEIN"/>
    <property type="match status" value="1"/>
</dbReference>
<evidence type="ECO:0000256" key="1">
    <source>
        <dbReference type="ARBA" id="ARBA00023002"/>
    </source>
</evidence>
<sequence length="328" mass="37736">MVSTTNLDIVFGAMTFGKEGTEGVRTSNLDTAYAILTAFLKHGHSDIDTSRFYAAGTSEEYLRLVMHTKVYPNVHGYIGLPKTNLNMESMREGLEDSLTALKAESVDLWYLHAPDRSMPLEETLKGVDKIVQRGQVKRWGVSNFMAWEVAAICEICEREGWVKPSVYQGVYNALHRTVENELLPCLRKYEISFYAFNPLAGGYLTDRYRRDTQDTDIETGSRFDPKRMHGQMYRARYWNAAFFDALDFLRPVVGKLGLRESECALRWMMHHSQLKRELGDKVIIGASSEIQLEMNMRDFEAEELPNEVLQALDKGWEVCRGITWKYFH</sequence>
<reference evidence="3" key="1">
    <citation type="journal article" date="2020" name="Stud. Mycol.">
        <title>101 Dothideomycetes genomes: a test case for predicting lifestyles and emergence of pathogens.</title>
        <authorList>
            <person name="Haridas S."/>
            <person name="Albert R."/>
            <person name="Binder M."/>
            <person name="Bloem J."/>
            <person name="Labutti K."/>
            <person name="Salamov A."/>
            <person name="Andreopoulos B."/>
            <person name="Baker S."/>
            <person name="Barry K."/>
            <person name="Bills G."/>
            <person name="Bluhm B."/>
            <person name="Cannon C."/>
            <person name="Castanera R."/>
            <person name="Culley D."/>
            <person name="Daum C."/>
            <person name="Ezra D."/>
            <person name="Gonzalez J."/>
            <person name="Henrissat B."/>
            <person name="Kuo A."/>
            <person name="Liang C."/>
            <person name="Lipzen A."/>
            <person name="Lutzoni F."/>
            <person name="Magnuson J."/>
            <person name="Mondo S."/>
            <person name="Nolan M."/>
            <person name="Ohm R."/>
            <person name="Pangilinan J."/>
            <person name="Park H.-J."/>
            <person name="Ramirez L."/>
            <person name="Alfaro M."/>
            <person name="Sun H."/>
            <person name="Tritt A."/>
            <person name="Yoshinaga Y."/>
            <person name="Zwiers L.-H."/>
            <person name="Turgeon B."/>
            <person name="Goodwin S."/>
            <person name="Spatafora J."/>
            <person name="Crous P."/>
            <person name="Grigoriev I."/>
        </authorList>
    </citation>
    <scope>NUCLEOTIDE SEQUENCE</scope>
    <source>
        <strain evidence="3">CBS 109.77</strain>
    </source>
</reference>
<dbReference type="OrthoDB" id="2310150at2759"/>
<dbReference type="Proteomes" id="UP000799757">
    <property type="component" value="Unassembled WGS sequence"/>
</dbReference>
<dbReference type="InterPro" id="IPR050523">
    <property type="entry name" value="AKR_Detox_Biosynth"/>
</dbReference>
<dbReference type="Pfam" id="PF00248">
    <property type="entry name" value="Aldo_ket_red"/>
    <property type="match status" value="1"/>
</dbReference>
<dbReference type="AlphaFoldDB" id="A0A6A6WPJ3"/>
<dbReference type="GO" id="GO:0016491">
    <property type="term" value="F:oxidoreductase activity"/>
    <property type="evidence" value="ECO:0007669"/>
    <property type="project" value="UniProtKB-KW"/>
</dbReference>
<dbReference type="InterPro" id="IPR023210">
    <property type="entry name" value="NADP_OxRdtase_dom"/>
</dbReference>
<keyword evidence="1" id="KW-0560">Oxidoreductase</keyword>
<evidence type="ECO:0000313" key="3">
    <source>
        <dbReference type="EMBL" id="KAF2785834.1"/>
    </source>
</evidence>
<accession>A0A6A6WPJ3</accession>
<organism evidence="3 4">
    <name type="scientific">Melanomma pulvis-pyrius CBS 109.77</name>
    <dbReference type="NCBI Taxonomy" id="1314802"/>
    <lineage>
        <taxon>Eukaryota</taxon>
        <taxon>Fungi</taxon>
        <taxon>Dikarya</taxon>
        <taxon>Ascomycota</taxon>
        <taxon>Pezizomycotina</taxon>
        <taxon>Dothideomycetes</taxon>
        <taxon>Pleosporomycetidae</taxon>
        <taxon>Pleosporales</taxon>
        <taxon>Melanommataceae</taxon>
        <taxon>Melanomma</taxon>
    </lineage>
</organism>
<dbReference type="PANTHER" id="PTHR43364">
    <property type="entry name" value="NADH-SPECIFIC METHYLGLYOXAL REDUCTASE-RELATED"/>
    <property type="match status" value="1"/>
</dbReference>
<evidence type="ECO:0000313" key="4">
    <source>
        <dbReference type="Proteomes" id="UP000799757"/>
    </source>
</evidence>
<dbReference type="EMBL" id="MU002648">
    <property type="protein sequence ID" value="KAF2785834.1"/>
    <property type="molecule type" value="Genomic_DNA"/>
</dbReference>
<dbReference type="InterPro" id="IPR020471">
    <property type="entry name" value="AKR"/>
</dbReference>
<dbReference type="InterPro" id="IPR036812">
    <property type="entry name" value="NAD(P)_OxRdtase_dom_sf"/>
</dbReference>
<keyword evidence="4" id="KW-1185">Reference proteome</keyword>